<reference evidence="1" key="1">
    <citation type="journal article" date="2010" name="Science">
        <title>Plasticity of animal genome architecture unmasked by rapid evolution of a pelagic tunicate.</title>
        <authorList>
            <person name="Denoeud F."/>
            <person name="Henriet S."/>
            <person name="Mungpakdee S."/>
            <person name="Aury J.M."/>
            <person name="Da Silva C."/>
            <person name="Brinkmann H."/>
            <person name="Mikhaleva J."/>
            <person name="Olsen L.C."/>
            <person name="Jubin C."/>
            <person name="Canestro C."/>
            <person name="Bouquet J.M."/>
            <person name="Danks G."/>
            <person name="Poulain J."/>
            <person name="Campsteijn C."/>
            <person name="Adamski M."/>
            <person name="Cross I."/>
            <person name="Yadetie F."/>
            <person name="Muffato M."/>
            <person name="Louis A."/>
            <person name="Butcher S."/>
            <person name="Tsagkogeorga G."/>
            <person name="Konrad A."/>
            <person name="Singh S."/>
            <person name="Jensen M.F."/>
            <person name="Cong E.H."/>
            <person name="Eikeseth-Otteraa H."/>
            <person name="Noel B."/>
            <person name="Anthouard V."/>
            <person name="Porcel B.M."/>
            <person name="Kachouri-Lafond R."/>
            <person name="Nishino A."/>
            <person name="Ugolini M."/>
            <person name="Chourrout P."/>
            <person name="Nishida H."/>
            <person name="Aasland R."/>
            <person name="Huzurbazar S."/>
            <person name="Westhof E."/>
            <person name="Delsuc F."/>
            <person name="Lehrach H."/>
            <person name="Reinhardt R."/>
            <person name="Weissenbach J."/>
            <person name="Roy S.W."/>
            <person name="Artiguenave F."/>
            <person name="Postlethwait J.H."/>
            <person name="Manak J.R."/>
            <person name="Thompson E.M."/>
            <person name="Jaillon O."/>
            <person name="Du Pasquier L."/>
            <person name="Boudinot P."/>
            <person name="Liberles D.A."/>
            <person name="Volff J.N."/>
            <person name="Philippe H."/>
            <person name="Lenhard B."/>
            <person name="Roest Crollius H."/>
            <person name="Wincker P."/>
            <person name="Chourrout D."/>
        </authorList>
    </citation>
    <scope>NUCLEOTIDE SEQUENCE [LARGE SCALE GENOMIC DNA]</scope>
</reference>
<gene>
    <name evidence="1" type="ORF">GSOID_T00013074001</name>
</gene>
<accession>E4XKB2</accession>
<keyword evidence="2" id="KW-1185">Reference proteome</keyword>
<name>E4XKB2_OIKDI</name>
<dbReference type="InParanoid" id="E4XKB2"/>
<evidence type="ECO:0000313" key="1">
    <source>
        <dbReference type="EMBL" id="CBY24900.1"/>
    </source>
</evidence>
<sequence length="125" mass="13610">MSSNLRLFRLKLTYVEGHYSGEELLGAFQETSPAFSVCKNNVKGTVLDAQSNPVMTFTSQIKSNAGAWTGTEVFSQGENVACTIQSATGSHSTANFAAHLPIPIKICLIMRTAQAAMAFNRKRRH</sequence>
<proteinExistence type="predicted"/>
<dbReference type="Proteomes" id="UP000001307">
    <property type="component" value="Unassembled WGS sequence"/>
</dbReference>
<organism evidence="1">
    <name type="scientific">Oikopleura dioica</name>
    <name type="common">Tunicate</name>
    <dbReference type="NCBI Taxonomy" id="34765"/>
    <lineage>
        <taxon>Eukaryota</taxon>
        <taxon>Metazoa</taxon>
        <taxon>Chordata</taxon>
        <taxon>Tunicata</taxon>
        <taxon>Appendicularia</taxon>
        <taxon>Copelata</taxon>
        <taxon>Oikopleuridae</taxon>
        <taxon>Oikopleura</taxon>
    </lineage>
</organism>
<dbReference type="EMBL" id="FN653064">
    <property type="protein sequence ID" value="CBY24900.1"/>
    <property type="molecule type" value="Genomic_DNA"/>
</dbReference>
<protein>
    <submittedName>
        <fullName evidence="1">Uncharacterized protein</fullName>
    </submittedName>
</protein>
<dbReference type="AlphaFoldDB" id="E4XKB2"/>
<evidence type="ECO:0000313" key="2">
    <source>
        <dbReference type="Proteomes" id="UP000001307"/>
    </source>
</evidence>